<evidence type="ECO:0008006" key="13">
    <source>
        <dbReference type="Google" id="ProtNLM"/>
    </source>
</evidence>
<feature type="transmembrane region" description="Helical" evidence="10">
    <location>
        <begin position="42"/>
        <end position="66"/>
    </location>
</feature>
<keyword evidence="3" id="KW-0716">Sensory transduction</keyword>
<evidence type="ECO:0000256" key="6">
    <source>
        <dbReference type="ARBA" id="ARBA00022989"/>
    </source>
</evidence>
<reference evidence="11" key="1">
    <citation type="submission" date="2021-12" db="EMBL/GenBank/DDBJ databases">
        <authorList>
            <person name="Martin H S."/>
        </authorList>
    </citation>
    <scope>NUCLEOTIDE SEQUENCE</scope>
</reference>
<evidence type="ECO:0000256" key="9">
    <source>
        <dbReference type="ARBA" id="ARBA00023224"/>
    </source>
</evidence>
<evidence type="ECO:0000256" key="1">
    <source>
        <dbReference type="ARBA" id="ARBA00004651"/>
    </source>
</evidence>
<dbReference type="EMBL" id="OV170222">
    <property type="protein sequence ID" value="CAH0720541.1"/>
    <property type="molecule type" value="Genomic_DNA"/>
</dbReference>
<feature type="non-terminal residue" evidence="11">
    <location>
        <position position="414"/>
    </location>
</feature>
<evidence type="ECO:0000256" key="2">
    <source>
        <dbReference type="ARBA" id="ARBA00022475"/>
    </source>
</evidence>
<dbReference type="GO" id="GO:0005549">
    <property type="term" value="F:odorant binding"/>
    <property type="evidence" value="ECO:0007669"/>
    <property type="project" value="InterPro"/>
</dbReference>
<keyword evidence="8" id="KW-0675">Receptor</keyword>
<dbReference type="AlphaFoldDB" id="A0A8J9YBR3"/>
<keyword evidence="2" id="KW-1003">Cell membrane</keyword>
<feature type="transmembrane region" description="Helical" evidence="10">
    <location>
        <begin position="143"/>
        <end position="162"/>
    </location>
</feature>
<evidence type="ECO:0000256" key="7">
    <source>
        <dbReference type="ARBA" id="ARBA00023136"/>
    </source>
</evidence>
<keyword evidence="4 10" id="KW-0812">Transmembrane</keyword>
<evidence type="ECO:0000313" key="11">
    <source>
        <dbReference type="EMBL" id="CAH0720541.1"/>
    </source>
</evidence>
<evidence type="ECO:0000256" key="10">
    <source>
        <dbReference type="SAM" id="Phobius"/>
    </source>
</evidence>
<dbReference type="PANTHER" id="PTHR21137:SF35">
    <property type="entry name" value="ODORANT RECEPTOR 19A-RELATED"/>
    <property type="match status" value="1"/>
</dbReference>
<dbReference type="GO" id="GO:0007165">
    <property type="term" value="P:signal transduction"/>
    <property type="evidence" value="ECO:0007669"/>
    <property type="project" value="UniProtKB-KW"/>
</dbReference>
<evidence type="ECO:0000313" key="12">
    <source>
        <dbReference type="Proteomes" id="UP000838878"/>
    </source>
</evidence>
<evidence type="ECO:0000256" key="3">
    <source>
        <dbReference type="ARBA" id="ARBA00022606"/>
    </source>
</evidence>
<evidence type="ECO:0000256" key="8">
    <source>
        <dbReference type="ARBA" id="ARBA00023170"/>
    </source>
</evidence>
<keyword evidence="7 10" id="KW-0472">Membrane</keyword>
<feature type="transmembrane region" description="Helical" evidence="10">
    <location>
        <begin position="189"/>
        <end position="219"/>
    </location>
</feature>
<dbReference type="Proteomes" id="UP000838878">
    <property type="component" value="Chromosome 2"/>
</dbReference>
<keyword evidence="12" id="KW-1185">Reference proteome</keyword>
<dbReference type="Pfam" id="PF02949">
    <property type="entry name" value="7tm_6"/>
    <property type="match status" value="1"/>
</dbReference>
<name>A0A8J9YBR3_9NEOP</name>
<feature type="transmembrane region" description="Helical" evidence="10">
    <location>
        <begin position="78"/>
        <end position="99"/>
    </location>
</feature>
<protein>
    <recommendedName>
        <fullName evidence="13">Odorant receptor</fullName>
    </recommendedName>
</protein>
<dbReference type="GO" id="GO:0004984">
    <property type="term" value="F:olfactory receptor activity"/>
    <property type="evidence" value="ECO:0007669"/>
    <property type="project" value="InterPro"/>
</dbReference>
<evidence type="ECO:0000256" key="4">
    <source>
        <dbReference type="ARBA" id="ARBA00022692"/>
    </source>
</evidence>
<accession>A0A8J9YBR3</accession>
<sequence>MEQMRKFGLGYCDLPTMLWNVSVMLRVLTLNIDKRNTNRIPIVFYIITIVVIISYLYVYIFSMVWYSFFYCRRTNNRLSAIIVFSLGVASAIGVCKLFFMYLHENKLRDVAAECLLCDSIIVPGSRFQNNILGTMRDVKKRAMIFWIVIISNGVVYFSKALITPGRHFPEDDFILYGLDPIYESPNYEIALLMTGAGIFVTVYLPSNITAFLIIITGYIEAQILALSQEILDIWNDAEELNNSEILLNDEQFEHQEKTRTAKINNFVRNRLKEIVKIHIVNINLLHQIELAFRGAIAVEFTLLIISLTAALLGGLENTYMQVPYGLMQVAVDCFIGQRVIDACVNFEKAVYFCKWENFDNENMKTIFLILQISQKTLTMSAERVRVVSPQSACADSENNLLRRADEILNGDVFH</sequence>
<dbReference type="OrthoDB" id="7550533at2759"/>
<organism evidence="11 12">
    <name type="scientific">Brenthis ino</name>
    <name type="common">lesser marbled fritillary</name>
    <dbReference type="NCBI Taxonomy" id="405034"/>
    <lineage>
        <taxon>Eukaryota</taxon>
        <taxon>Metazoa</taxon>
        <taxon>Ecdysozoa</taxon>
        <taxon>Arthropoda</taxon>
        <taxon>Hexapoda</taxon>
        <taxon>Insecta</taxon>
        <taxon>Pterygota</taxon>
        <taxon>Neoptera</taxon>
        <taxon>Endopterygota</taxon>
        <taxon>Lepidoptera</taxon>
        <taxon>Glossata</taxon>
        <taxon>Ditrysia</taxon>
        <taxon>Papilionoidea</taxon>
        <taxon>Nymphalidae</taxon>
        <taxon>Heliconiinae</taxon>
        <taxon>Argynnini</taxon>
        <taxon>Brenthis</taxon>
    </lineage>
</organism>
<feature type="transmembrane region" description="Helical" evidence="10">
    <location>
        <begin position="290"/>
        <end position="312"/>
    </location>
</feature>
<keyword evidence="6 10" id="KW-1133">Transmembrane helix</keyword>
<proteinExistence type="predicted"/>
<comment type="subcellular location">
    <subcellularLocation>
        <location evidence="1">Cell membrane</location>
        <topology evidence="1">Multi-pass membrane protein</topology>
    </subcellularLocation>
</comment>
<keyword evidence="5" id="KW-0552">Olfaction</keyword>
<dbReference type="PANTHER" id="PTHR21137">
    <property type="entry name" value="ODORANT RECEPTOR"/>
    <property type="match status" value="1"/>
</dbReference>
<dbReference type="InterPro" id="IPR004117">
    <property type="entry name" value="7tm6_olfct_rcpt"/>
</dbReference>
<gene>
    <name evidence="11" type="ORF">BINO364_LOCUS6755</name>
</gene>
<dbReference type="GO" id="GO:0005886">
    <property type="term" value="C:plasma membrane"/>
    <property type="evidence" value="ECO:0007669"/>
    <property type="project" value="UniProtKB-SubCell"/>
</dbReference>
<evidence type="ECO:0000256" key="5">
    <source>
        <dbReference type="ARBA" id="ARBA00022725"/>
    </source>
</evidence>
<keyword evidence="9" id="KW-0807">Transducer</keyword>